<dbReference type="InterPro" id="IPR000683">
    <property type="entry name" value="Gfo/Idh/MocA-like_OxRdtase_N"/>
</dbReference>
<protein>
    <submittedName>
        <fullName evidence="3">Gfo/Idh/MocA family oxidoreductase</fullName>
    </submittedName>
</protein>
<organism evidence="3 6">
    <name type="scientific">Enterocloster aldenensis</name>
    <dbReference type="NCBI Taxonomy" id="358742"/>
    <lineage>
        <taxon>Bacteria</taxon>
        <taxon>Bacillati</taxon>
        <taxon>Bacillota</taxon>
        <taxon>Clostridia</taxon>
        <taxon>Lachnospirales</taxon>
        <taxon>Lachnospiraceae</taxon>
        <taxon>Enterocloster</taxon>
    </lineage>
</organism>
<dbReference type="Pfam" id="PF01408">
    <property type="entry name" value="GFO_IDH_MocA"/>
    <property type="match status" value="1"/>
</dbReference>
<name>A0AAW5BVV7_9FIRM</name>
<dbReference type="EMBL" id="JAAITT010000023">
    <property type="protein sequence ID" value="NSJ50185.1"/>
    <property type="molecule type" value="Genomic_DNA"/>
</dbReference>
<evidence type="ECO:0000313" key="4">
    <source>
        <dbReference type="EMBL" id="NSJ50185.1"/>
    </source>
</evidence>
<dbReference type="InterPro" id="IPR051450">
    <property type="entry name" value="Gfo/Idh/MocA_Oxidoreductases"/>
</dbReference>
<accession>A0AAW5BVV7</accession>
<evidence type="ECO:0000313" key="3">
    <source>
        <dbReference type="EMBL" id="MCG4747997.1"/>
    </source>
</evidence>
<dbReference type="Proteomes" id="UP000669239">
    <property type="component" value="Unassembled WGS sequence"/>
</dbReference>
<gene>
    <name evidence="4" type="ORF">G5B36_15955</name>
    <name evidence="3" type="ORF">L0N08_21460</name>
</gene>
<keyword evidence="5" id="KW-1185">Reference proteome</keyword>
<evidence type="ECO:0000259" key="2">
    <source>
        <dbReference type="Pfam" id="PF22725"/>
    </source>
</evidence>
<dbReference type="GO" id="GO:0000166">
    <property type="term" value="F:nucleotide binding"/>
    <property type="evidence" value="ECO:0007669"/>
    <property type="project" value="InterPro"/>
</dbReference>
<feature type="domain" description="Gfo/Idh/MocA-like oxidoreductase N-terminal" evidence="1">
    <location>
        <begin position="8"/>
        <end position="125"/>
    </location>
</feature>
<evidence type="ECO:0000313" key="6">
    <source>
        <dbReference type="Proteomes" id="UP001299608"/>
    </source>
</evidence>
<dbReference type="SUPFAM" id="SSF51735">
    <property type="entry name" value="NAD(P)-binding Rossmann-fold domains"/>
    <property type="match status" value="1"/>
</dbReference>
<dbReference type="Pfam" id="PF22725">
    <property type="entry name" value="GFO_IDH_MocA_C3"/>
    <property type="match status" value="1"/>
</dbReference>
<reference evidence="3" key="3">
    <citation type="submission" date="2022-01" db="EMBL/GenBank/DDBJ databases">
        <title>Collection of gut derived symbiotic bacterial strains cultured from healthy donors.</title>
        <authorList>
            <person name="Lin H."/>
            <person name="Kohout C."/>
            <person name="Waligurski E."/>
            <person name="Pamer E.G."/>
        </authorList>
    </citation>
    <scope>NUCLEOTIDE SEQUENCE</scope>
    <source>
        <strain evidence="3">DFI.6.55</strain>
    </source>
</reference>
<dbReference type="GeneID" id="97207116"/>
<dbReference type="RefSeq" id="WP_117563265.1">
    <property type="nucleotide sequence ID" value="NZ_BAABZL010000001.1"/>
</dbReference>
<evidence type="ECO:0000259" key="1">
    <source>
        <dbReference type="Pfam" id="PF01408"/>
    </source>
</evidence>
<dbReference type="PANTHER" id="PTHR43377">
    <property type="entry name" value="BILIVERDIN REDUCTASE A"/>
    <property type="match status" value="1"/>
</dbReference>
<sequence length="342" mass="37935">MEQNRCPRIGIIGCGQIAKIRHVPELAESKDAELAGFYDYVPEHARSLANRYGGKVYDQYEEMLDDETIDGVVICTSNDSHGRISMEALKRDKYVLCEKPMCMSLKEAGQVLEAEQESKAFYMAAHNQRFTLAHRKAKEILMGGQLGKVIAFRCTLAHDGPERFSINRSTSTWYLNKRNSGFGCITDLGIHKCDVLGYLLGEPFIRVGAIAGTRDKCDAEGRLVDVYDNAVCVLESRSGVMGTLNLSYSNYGPMENGTVYYCQKGVLRVQYSQDCALEVIMDSGEKVRYISQENPSSQVVSTFVKAIQDHGPSPVPAKESYEAMRVVSAIEESARTGGFVNL</sequence>
<dbReference type="InterPro" id="IPR055170">
    <property type="entry name" value="GFO_IDH_MocA-like_dom"/>
</dbReference>
<feature type="domain" description="GFO/IDH/MocA-like oxidoreductase" evidence="2">
    <location>
        <begin position="134"/>
        <end position="267"/>
    </location>
</feature>
<reference evidence="4" key="2">
    <citation type="submission" date="2020-02" db="EMBL/GenBank/DDBJ databases">
        <authorList>
            <person name="Littmann E."/>
            <person name="Sorbara M."/>
        </authorList>
    </citation>
    <scope>NUCLEOTIDE SEQUENCE</scope>
    <source>
        <strain evidence="4">MSK.1.17</strain>
    </source>
</reference>
<dbReference type="Proteomes" id="UP001299608">
    <property type="component" value="Unassembled WGS sequence"/>
</dbReference>
<reference evidence="4 5" key="1">
    <citation type="journal article" date="2020" name="Cell Host Microbe">
        <title>Functional and Genomic Variation between Human-Derived Isolates of Lachnospiraceae Reveals Inter- and Intra-Species Diversity.</title>
        <authorList>
            <person name="Sorbara M.T."/>
            <person name="Littmann E.R."/>
            <person name="Fontana E."/>
            <person name="Moody T.U."/>
            <person name="Kohout C.E."/>
            <person name="Gjonbalaj M."/>
            <person name="Eaton V."/>
            <person name="Seok R."/>
            <person name="Leiner I.M."/>
            <person name="Pamer E.G."/>
        </authorList>
    </citation>
    <scope>NUCLEOTIDE SEQUENCE [LARGE SCALE GENOMIC DNA]</scope>
    <source>
        <strain evidence="4 5">MSK.1.17</strain>
    </source>
</reference>
<dbReference type="PANTHER" id="PTHR43377:SF1">
    <property type="entry name" value="BILIVERDIN REDUCTASE A"/>
    <property type="match status" value="1"/>
</dbReference>
<proteinExistence type="predicted"/>
<comment type="caution">
    <text evidence="3">The sequence shown here is derived from an EMBL/GenBank/DDBJ whole genome shotgun (WGS) entry which is preliminary data.</text>
</comment>
<dbReference type="Gene3D" id="3.30.360.10">
    <property type="entry name" value="Dihydrodipicolinate Reductase, domain 2"/>
    <property type="match status" value="1"/>
</dbReference>
<dbReference type="InterPro" id="IPR036291">
    <property type="entry name" value="NAD(P)-bd_dom_sf"/>
</dbReference>
<evidence type="ECO:0000313" key="5">
    <source>
        <dbReference type="Proteomes" id="UP000669239"/>
    </source>
</evidence>
<dbReference type="AlphaFoldDB" id="A0AAW5BVV7"/>
<dbReference type="EMBL" id="JAKNGE010000031">
    <property type="protein sequence ID" value="MCG4747997.1"/>
    <property type="molecule type" value="Genomic_DNA"/>
</dbReference>
<dbReference type="Gene3D" id="3.40.50.720">
    <property type="entry name" value="NAD(P)-binding Rossmann-like Domain"/>
    <property type="match status" value="1"/>
</dbReference>
<dbReference type="SUPFAM" id="SSF55347">
    <property type="entry name" value="Glyceraldehyde-3-phosphate dehydrogenase-like, C-terminal domain"/>
    <property type="match status" value="1"/>
</dbReference>